<dbReference type="Gene3D" id="3.40.5.10">
    <property type="entry name" value="Ribosomal protein L9, N-terminal domain"/>
    <property type="match status" value="1"/>
</dbReference>
<evidence type="ECO:0000259" key="5">
    <source>
        <dbReference type="Pfam" id="PF01281"/>
    </source>
</evidence>
<dbReference type="Pfam" id="PF01281">
    <property type="entry name" value="Ribosomal_L9_N"/>
    <property type="match status" value="1"/>
</dbReference>
<dbReference type="GO" id="GO:1990904">
    <property type="term" value="C:ribonucleoprotein complex"/>
    <property type="evidence" value="ECO:0007669"/>
    <property type="project" value="UniProtKB-KW"/>
</dbReference>
<dbReference type="KEGG" id="bdw:94336173"/>
<dbReference type="GO" id="GO:0003735">
    <property type="term" value="F:structural constituent of ribosome"/>
    <property type="evidence" value="ECO:0007669"/>
    <property type="project" value="InterPro"/>
</dbReference>
<dbReference type="AlphaFoldDB" id="A0AAD9PKP9"/>
<dbReference type="RefSeq" id="XP_067803469.1">
    <property type="nucleotide sequence ID" value="XM_067946905.1"/>
</dbReference>
<evidence type="ECO:0000256" key="4">
    <source>
        <dbReference type="SAM" id="SignalP"/>
    </source>
</evidence>
<name>A0AAD9PKP9_9APIC</name>
<evidence type="ECO:0000256" key="3">
    <source>
        <dbReference type="ARBA" id="ARBA00023274"/>
    </source>
</evidence>
<dbReference type="PANTHER" id="PTHR21368">
    <property type="entry name" value="50S RIBOSOMAL PROTEIN L9"/>
    <property type="match status" value="1"/>
</dbReference>
<keyword evidence="4" id="KW-0732">Signal</keyword>
<dbReference type="InterPro" id="IPR000244">
    <property type="entry name" value="Ribosomal_bL9"/>
</dbReference>
<protein>
    <submittedName>
        <fullName evidence="6">Bifunctional Ribosomal protein L9</fullName>
    </submittedName>
</protein>
<dbReference type="SUPFAM" id="SSF55658">
    <property type="entry name" value="L9 N-domain-like"/>
    <property type="match status" value="1"/>
</dbReference>
<feature type="chain" id="PRO_5042143194" evidence="4">
    <location>
        <begin position="16"/>
        <end position="233"/>
    </location>
</feature>
<dbReference type="InterPro" id="IPR020070">
    <property type="entry name" value="Ribosomal_bL9_N"/>
</dbReference>
<evidence type="ECO:0000313" key="7">
    <source>
        <dbReference type="Proteomes" id="UP001214638"/>
    </source>
</evidence>
<dbReference type="EMBL" id="JALLKP010000002">
    <property type="protein sequence ID" value="KAK2196627.1"/>
    <property type="molecule type" value="Genomic_DNA"/>
</dbReference>
<dbReference type="InterPro" id="IPR036935">
    <property type="entry name" value="Ribosomal_bL9_N_sf"/>
</dbReference>
<sequence>MFIGVGLFWVAFCSSYRIIRNPIESFINSNLTNLGPYSVYNNKWIPSESSFEKEKRSFQVFAHSYKYVKVTLERDTPHVGNKGEVVTVNRSYAFNYLVPFGFARYTTRSELIGIALNTDYKEALKNVRRSSAVQLKSRIDADLNLNFHIPARAPGSSELNSPIQGIHIITKLRELNYLTPLDLLREEDVKIHSQDGIVTEYGSYKVTLELDKDITTDIKITAIEEPVDTSFLK</sequence>
<evidence type="ECO:0000256" key="1">
    <source>
        <dbReference type="ARBA" id="ARBA00010605"/>
    </source>
</evidence>
<evidence type="ECO:0000313" key="6">
    <source>
        <dbReference type="EMBL" id="KAK2196627.1"/>
    </source>
</evidence>
<reference evidence="6" key="1">
    <citation type="journal article" date="2023" name="Nat. Microbiol.">
        <title>Babesia duncani multi-omics identifies virulence factors and drug targets.</title>
        <authorList>
            <person name="Singh P."/>
            <person name="Lonardi S."/>
            <person name="Liang Q."/>
            <person name="Vydyam P."/>
            <person name="Khabirova E."/>
            <person name="Fang T."/>
            <person name="Gihaz S."/>
            <person name="Thekkiniath J."/>
            <person name="Munshi M."/>
            <person name="Abel S."/>
            <person name="Ciampossin L."/>
            <person name="Batugedara G."/>
            <person name="Gupta M."/>
            <person name="Lu X.M."/>
            <person name="Lenz T."/>
            <person name="Chakravarty S."/>
            <person name="Cornillot E."/>
            <person name="Hu Y."/>
            <person name="Ma W."/>
            <person name="Gonzalez L.M."/>
            <person name="Sanchez S."/>
            <person name="Estrada K."/>
            <person name="Sanchez-Flores A."/>
            <person name="Montero E."/>
            <person name="Harb O.S."/>
            <person name="Le Roch K.G."/>
            <person name="Mamoun C.B."/>
        </authorList>
    </citation>
    <scope>NUCLEOTIDE SEQUENCE</scope>
    <source>
        <strain evidence="6">WA1</strain>
    </source>
</reference>
<comment type="caution">
    <text evidence="6">The sequence shown here is derived from an EMBL/GenBank/DDBJ whole genome shotgun (WGS) entry which is preliminary data.</text>
</comment>
<dbReference type="GO" id="GO:0005840">
    <property type="term" value="C:ribosome"/>
    <property type="evidence" value="ECO:0007669"/>
    <property type="project" value="UniProtKB-KW"/>
</dbReference>
<dbReference type="GeneID" id="94336173"/>
<accession>A0AAD9PKP9</accession>
<comment type="similarity">
    <text evidence="1">Belongs to the bacterial ribosomal protein bL9 family.</text>
</comment>
<feature type="domain" description="Ribosomal protein L9" evidence="5">
    <location>
        <begin position="68"/>
        <end position="111"/>
    </location>
</feature>
<keyword evidence="7" id="KW-1185">Reference proteome</keyword>
<gene>
    <name evidence="6" type="ORF">BdWA1_001875</name>
</gene>
<evidence type="ECO:0000256" key="2">
    <source>
        <dbReference type="ARBA" id="ARBA00022980"/>
    </source>
</evidence>
<dbReference type="InterPro" id="IPR009027">
    <property type="entry name" value="Ribosomal_bL9/RNase_H1_N"/>
</dbReference>
<keyword evidence="2 6" id="KW-0689">Ribosomal protein</keyword>
<proteinExistence type="inferred from homology"/>
<dbReference type="GO" id="GO:0006412">
    <property type="term" value="P:translation"/>
    <property type="evidence" value="ECO:0007669"/>
    <property type="project" value="InterPro"/>
</dbReference>
<keyword evidence="3" id="KW-0687">Ribonucleoprotein</keyword>
<feature type="signal peptide" evidence="4">
    <location>
        <begin position="1"/>
        <end position="15"/>
    </location>
</feature>
<organism evidence="6 7">
    <name type="scientific">Babesia duncani</name>
    <dbReference type="NCBI Taxonomy" id="323732"/>
    <lineage>
        <taxon>Eukaryota</taxon>
        <taxon>Sar</taxon>
        <taxon>Alveolata</taxon>
        <taxon>Apicomplexa</taxon>
        <taxon>Aconoidasida</taxon>
        <taxon>Piroplasmida</taxon>
        <taxon>Babesiidae</taxon>
        <taxon>Babesia</taxon>
    </lineage>
</organism>
<dbReference type="Proteomes" id="UP001214638">
    <property type="component" value="Unassembled WGS sequence"/>
</dbReference>